<dbReference type="InterPro" id="IPR014982">
    <property type="entry name" value="GSCFA"/>
</dbReference>
<name>A0A2U0SIN8_9SPHN</name>
<keyword evidence="3" id="KW-1185">Reference proteome</keyword>
<gene>
    <name evidence="2" type="ORF">DD559_19080</name>
</gene>
<dbReference type="Gene3D" id="3.40.50.1110">
    <property type="entry name" value="SGNH hydrolase"/>
    <property type="match status" value="1"/>
</dbReference>
<dbReference type="Proteomes" id="UP000245890">
    <property type="component" value="Unassembled WGS sequence"/>
</dbReference>
<evidence type="ECO:0000313" key="2">
    <source>
        <dbReference type="EMBL" id="PVX31183.1"/>
    </source>
</evidence>
<dbReference type="AlphaFoldDB" id="A0A2U0SIN8"/>
<dbReference type="Pfam" id="PF08885">
    <property type="entry name" value="GSCFA"/>
    <property type="match status" value="1"/>
</dbReference>
<sequence length="366" mass="41289">MISGDVAWKGAAKNPANRWQSLASRFSGGIVDIVHTPKFTLDSSDRFFCIGSCFARNIEEHLLYQGVEVLSKNIIAPREEWPNRPSGIVNKFTVHSMRNELEWVLSPPEYDERLFSEVEDGWVDLQLTPGIFKVSLARAVERRRYLSECYFARISKASVVVLTLGLNEIWYDSARALHLNAPPSYFATRKNPGRYFLKVTDFVENFIELQALHATLKKLNPDARIIVTVSPVPMSETFSGRDIFVANMYSKSMLCAAANAFADAHEDVDYFPSYDIISLSPRQDVYDRDCLHVRNDAVGAMMGLFLRLYMGIDAEPIAFRELPYLNANADVDALVRRGELDSGYAHWIREGQKEGRPLAPGDPVPA</sequence>
<dbReference type="EMBL" id="QENQ01000001">
    <property type="protein sequence ID" value="PVX31183.1"/>
    <property type="molecule type" value="Genomic_DNA"/>
</dbReference>
<evidence type="ECO:0000313" key="3">
    <source>
        <dbReference type="Proteomes" id="UP000245890"/>
    </source>
</evidence>
<reference evidence="2 3" key="1">
    <citation type="submission" date="2018-05" db="EMBL/GenBank/DDBJ databases">
        <title>Description of Sphingomonas pokkalii sp nov, isolated from the rhizosphere of saline tolerant pokkali rice and its draft genome analysis.</title>
        <authorList>
            <person name="Menon R."/>
            <person name="Kumari S."/>
            <person name="Rameshkumar N."/>
        </authorList>
    </citation>
    <scope>NUCLEOTIDE SEQUENCE [LARGE SCALE GENOMIC DNA]</scope>
    <source>
        <strain evidence="2 3">L3B27</strain>
    </source>
</reference>
<evidence type="ECO:0000259" key="1">
    <source>
        <dbReference type="Pfam" id="PF08885"/>
    </source>
</evidence>
<organism evidence="2 3">
    <name type="scientific">Sphingomonas pokkalii</name>
    <dbReference type="NCBI Taxonomy" id="2175090"/>
    <lineage>
        <taxon>Bacteria</taxon>
        <taxon>Pseudomonadati</taxon>
        <taxon>Pseudomonadota</taxon>
        <taxon>Alphaproteobacteria</taxon>
        <taxon>Sphingomonadales</taxon>
        <taxon>Sphingomonadaceae</taxon>
        <taxon>Sphingomonas</taxon>
    </lineage>
</organism>
<feature type="domain" description="GSCFA" evidence="1">
    <location>
        <begin position="47"/>
        <end position="305"/>
    </location>
</feature>
<dbReference type="RefSeq" id="WP_116470570.1">
    <property type="nucleotide sequence ID" value="NZ_QENQ01000001.1"/>
</dbReference>
<proteinExistence type="predicted"/>
<dbReference type="SUPFAM" id="SSF52266">
    <property type="entry name" value="SGNH hydrolase"/>
    <property type="match status" value="1"/>
</dbReference>
<dbReference type="InterPro" id="IPR036514">
    <property type="entry name" value="SGNH_hydro_sf"/>
</dbReference>
<comment type="caution">
    <text evidence="2">The sequence shown here is derived from an EMBL/GenBank/DDBJ whole genome shotgun (WGS) entry which is preliminary data.</text>
</comment>
<protein>
    <recommendedName>
        <fullName evidence="1">GSCFA domain-containing protein</fullName>
    </recommendedName>
</protein>
<accession>A0A2U0SIN8</accession>
<dbReference type="GO" id="GO:0016788">
    <property type="term" value="F:hydrolase activity, acting on ester bonds"/>
    <property type="evidence" value="ECO:0007669"/>
    <property type="project" value="UniProtKB-ARBA"/>
</dbReference>